<dbReference type="OrthoDB" id="9810484at2"/>
<dbReference type="PANTHER" id="PTHR19836:SF23">
    <property type="entry name" value="SMALL RIBOSOMAL SUBUNIT PROTEIN US14A"/>
    <property type="match status" value="1"/>
</dbReference>
<protein>
    <recommendedName>
        <fullName evidence="7 9">Small ribosomal subunit protein uS14</fullName>
    </recommendedName>
</protein>
<evidence type="ECO:0000256" key="3">
    <source>
        <dbReference type="ARBA" id="ARBA00022730"/>
    </source>
</evidence>
<keyword evidence="4 9" id="KW-0694">RNA-binding</keyword>
<gene>
    <name evidence="10" type="primary">rpsN_1</name>
    <name evidence="9" type="synonym">rpsN</name>
    <name evidence="11" type="ORF">AWC29_08590</name>
    <name evidence="10" type="ORF">BN973_00656</name>
</gene>
<evidence type="ECO:0000256" key="8">
    <source>
        <dbReference type="ARBA" id="ARBA00047110"/>
    </source>
</evidence>
<dbReference type="GO" id="GO:0003735">
    <property type="term" value="F:structural constituent of ribosome"/>
    <property type="evidence" value="ECO:0007669"/>
    <property type="project" value="InterPro"/>
</dbReference>
<dbReference type="EMBL" id="HG964446">
    <property type="protein sequence ID" value="CDO86314.1"/>
    <property type="molecule type" value="Genomic_DNA"/>
</dbReference>
<dbReference type="AlphaFoldDB" id="A0A024JRX0"/>
<dbReference type="FunFam" id="1.10.287.1480:FF:000001">
    <property type="entry name" value="30S ribosomal protein S14"/>
    <property type="match status" value="1"/>
</dbReference>
<dbReference type="InterPro" id="IPR001209">
    <property type="entry name" value="Ribosomal_uS14"/>
</dbReference>
<evidence type="ECO:0000256" key="7">
    <source>
        <dbReference type="ARBA" id="ARBA00035167"/>
    </source>
</evidence>
<reference evidence="10" key="1">
    <citation type="journal article" date="2014" name="Genome Announc.">
        <title>Draft Genome Sequence of Mycobacterium triplex DSM 44626.</title>
        <authorList>
            <person name="Sassi M."/>
            <person name="Croce O."/>
            <person name="Robert C."/>
            <person name="Raoult D."/>
            <person name="Drancourt M."/>
        </authorList>
    </citation>
    <scope>NUCLEOTIDE SEQUENCE [LARGE SCALE GENOMIC DNA]</scope>
    <source>
        <strain evidence="10">DSM 44626</strain>
    </source>
</reference>
<evidence type="ECO:0000313" key="12">
    <source>
        <dbReference type="Proteomes" id="UP000193710"/>
    </source>
</evidence>
<reference evidence="11 12" key="3">
    <citation type="submission" date="2016-01" db="EMBL/GenBank/DDBJ databases">
        <title>The new phylogeny of the genus Mycobacterium.</title>
        <authorList>
            <person name="Tarcisio F."/>
            <person name="Conor M."/>
            <person name="Antonella G."/>
            <person name="Elisabetta G."/>
            <person name="Giulia F.S."/>
            <person name="Sara T."/>
            <person name="Anna F."/>
            <person name="Clotilde B."/>
            <person name="Roberto B."/>
            <person name="Veronica D.S."/>
            <person name="Fabio R."/>
            <person name="Monica P."/>
            <person name="Olivier J."/>
            <person name="Enrico T."/>
            <person name="Nicola S."/>
        </authorList>
    </citation>
    <scope>NUCLEOTIDE SEQUENCE [LARGE SCALE GENOMIC DNA]</scope>
    <source>
        <strain evidence="11 12">DSM 44626</strain>
    </source>
</reference>
<dbReference type="STRING" id="47839.BN973_00656"/>
<evidence type="ECO:0000256" key="6">
    <source>
        <dbReference type="ARBA" id="ARBA00023274"/>
    </source>
</evidence>
<comment type="subunit">
    <text evidence="8 9">Part of the 30S ribosomal subunit. Contacts proteins S3 and S10.</text>
</comment>
<dbReference type="GO" id="GO:0019843">
    <property type="term" value="F:rRNA binding"/>
    <property type="evidence" value="ECO:0007669"/>
    <property type="project" value="UniProtKB-UniRule"/>
</dbReference>
<dbReference type="eggNOG" id="COG0199">
    <property type="taxonomic scope" value="Bacteria"/>
</dbReference>
<dbReference type="GO" id="GO:0015935">
    <property type="term" value="C:small ribosomal subunit"/>
    <property type="evidence" value="ECO:0007669"/>
    <property type="project" value="TreeGrafter"/>
</dbReference>
<dbReference type="GO" id="GO:0006412">
    <property type="term" value="P:translation"/>
    <property type="evidence" value="ECO:0007669"/>
    <property type="project" value="UniProtKB-UniRule"/>
</dbReference>
<evidence type="ECO:0000256" key="4">
    <source>
        <dbReference type="ARBA" id="ARBA00022884"/>
    </source>
</evidence>
<accession>A0A024JRX0</accession>
<dbReference type="EMBL" id="LQPY01000011">
    <property type="protein sequence ID" value="ORX06303.1"/>
    <property type="molecule type" value="Genomic_DNA"/>
</dbReference>
<dbReference type="InterPro" id="IPR023036">
    <property type="entry name" value="Ribosomal_uS14_bac/plastid"/>
</dbReference>
<dbReference type="Proteomes" id="UP000028880">
    <property type="component" value="Unassembled WGS sequence"/>
</dbReference>
<keyword evidence="12" id="KW-1185">Reference proteome</keyword>
<reference evidence="10" key="2">
    <citation type="submission" date="2014-04" db="EMBL/GenBank/DDBJ databases">
        <authorList>
            <person name="Xu Y.W."/>
            <person name="Yang Q."/>
        </authorList>
    </citation>
    <scope>NUCLEOTIDE SEQUENCE</scope>
    <source>
        <strain evidence="10">DSM 44626</strain>
    </source>
</reference>
<organism evidence="10">
    <name type="scientific">Mycobacterium triplex</name>
    <dbReference type="NCBI Taxonomy" id="47839"/>
    <lineage>
        <taxon>Bacteria</taxon>
        <taxon>Bacillati</taxon>
        <taxon>Actinomycetota</taxon>
        <taxon>Actinomycetes</taxon>
        <taxon>Mycobacteriales</taxon>
        <taxon>Mycobacteriaceae</taxon>
        <taxon>Mycobacterium</taxon>
        <taxon>Mycobacterium simiae complex</taxon>
    </lineage>
</organism>
<dbReference type="PANTHER" id="PTHR19836">
    <property type="entry name" value="30S RIBOSOMAL PROTEIN S14"/>
    <property type="match status" value="1"/>
</dbReference>
<dbReference type="NCBIfam" id="NF006477">
    <property type="entry name" value="PRK08881.1"/>
    <property type="match status" value="1"/>
</dbReference>
<keyword evidence="3 9" id="KW-0699">rRNA-binding</keyword>
<evidence type="ECO:0000256" key="5">
    <source>
        <dbReference type="ARBA" id="ARBA00022980"/>
    </source>
</evidence>
<keyword evidence="6 9" id="KW-0687">Ribonucleoprotein</keyword>
<evidence type="ECO:0000313" key="10">
    <source>
        <dbReference type="EMBL" id="CDO86314.1"/>
    </source>
</evidence>
<dbReference type="Pfam" id="PF00253">
    <property type="entry name" value="Ribosomal_S14"/>
    <property type="match status" value="1"/>
</dbReference>
<dbReference type="GO" id="GO:0005737">
    <property type="term" value="C:cytoplasm"/>
    <property type="evidence" value="ECO:0007669"/>
    <property type="project" value="UniProtKB-ARBA"/>
</dbReference>
<dbReference type="HAMAP" id="MF_00537">
    <property type="entry name" value="Ribosomal_uS14_1"/>
    <property type="match status" value="1"/>
</dbReference>
<evidence type="ECO:0000256" key="9">
    <source>
        <dbReference type="HAMAP-Rule" id="MF_00537"/>
    </source>
</evidence>
<evidence type="ECO:0000256" key="1">
    <source>
        <dbReference type="ARBA" id="ARBA00003686"/>
    </source>
</evidence>
<dbReference type="Proteomes" id="UP000193710">
    <property type="component" value="Unassembled WGS sequence"/>
</dbReference>
<comment type="similarity">
    <text evidence="2 9">Belongs to the universal ribosomal protein uS14 family.</text>
</comment>
<evidence type="ECO:0000256" key="2">
    <source>
        <dbReference type="ARBA" id="ARBA00009083"/>
    </source>
</evidence>
<comment type="function">
    <text evidence="1 9">Binds 16S rRNA, required for the assembly of 30S particles and may also be responsible for determining the conformation of the 16S rRNA at the A site.</text>
</comment>
<dbReference type="SUPFAM" id="SSF57716">
    <property type="entry name" value="Glucocorticoid receptor-like (DNA-binding domain)"/>
    <property type="match status" value="1"/>
</dbReference>
<evidence type="ECO:0000313" key="11">
    <source>
        <dbReference type="EMBL" id="ORX06303.1"/>
    </source>
</evidence>
<dbReference type="RefSeq" id="WP_036465846.1">
    <property type="nucleotide sequence ID" value="NZ_HG964446.1"/>
</dbReference>
<sequence length="101" mass="11606">MAKKSKIVKNEQRRAIVARYAERRDLLKQIIRSPASTPDQRMAAQQALARQPRDASAVRVRNRDAVDGRPRGHLRKFGLSRVRMRELAHEGQLPGIRKASW</sequence>
<dbReference type="Gene3D" id="1.10.287.1480">
    <property type="match status" value="1"/>
</dbReference>
<dbReference type="HOGENOM" id="CLU_139869_0_1_11"/>
<proteinExistence type="inferred from homology"/>
<name>A0A024JRX0_9MYCO</name>
<keyword evidence="5 9" id="KW-0689">Ribosomal protein</keyword>